<sequence length="109" mass="11858">MSTKFNFAGPVAILAILFPPKSCHIIGPSRDNHHNTAKSSSNQLGFPALLTGYPDDFFRPGAGTNINIGMWQAEQRITDSPAHNISLVALIGQRQNDSTCVFQHAPSFH</sequence>
<comment type="caution">
    <text evidence="1">The sequence shown here is derived from an EMBL/GenBank/DDBJ whole genome shotgun (WGS) entry which is preliminary data.</text>
</comment>
<protein>
    <submittedName>
        <fullName evidence="1">Uncharacterized protein</fullName>
    </submittedName>
</protein>
<name>A0A645F093_9ZZZZ</name>
<dbReference type="AlphaFoldDB" id="A0A645F093"/>
<gene>
    <name evidence="1" type="ORF">SDC9_154179</name>
</gene>
<evidence type="ECO:0000313" key="1">
    <source>
        <dbReference type="EMBL" id="MPN06922.1"/>
    </source>
</evidence>
<accession>A0A645F093</accession>
<reference evidence="1" key="1">
    <citation type="submission" date="2019-08" db="EMBL/GenBank/DDBJ databases">
        <authorList>
            <person name="Kucharzyk K."/>
            <person name="Murdoch R.W."/>
            <person name="Higgins S."/>
            <person name="Loffler F."/>
        </authorList>
    </citation>
    <scope>NUCLEOTIDE SEQUENCE</scope>
</reference>
<organism evidence="1">
    <name type="scientific">bioreactor metagenome</name>
    <dbReference type="NCBI Taxonomy" id="1076179"/>
    <lineage>
        <taxon>unclassified sequences</taxon>
        <taxon>metagenomes</taxon>
        <taxon>ecological metagenomes</taxon>
    </lineage>
</organism>
<dbReference type="EMBL" id="VSSQ01052869">
    <property type="protein sequence ID" value="MPN06922.1"/>
    <property type="molecule type" value="Genomic_DNA"/>
</dbReference>
<proteinExistence type="predicted"/>